<keyword evidence="4" id="KW-1003">Cell membrane</keyword>
<keyword evidence="5 11" id="KW-0812">Transmembrane</keyword>
<dbReference type="SUPFAM" id="SSF56519">
    <property type="entry name" value="Penicillin binding protein dimerisation domain"/>
    <property type="match status" value="1"/>
</dbReference>
<sequence length="682" mass="75666">MNAEVKTEEQKKKEVRNRRHFSIRLNVFFMLTFLLFSMLIVRLAYLQFVEGPSLKERQTSLITKGVSIPPIRGNIYDSKGQPIAYSISTQSLYFTLKTGMKQETAEALAAKLVKLFDEKGDKNAEPITAEDVVKAMDIKGRTHLPFQQRRIKSGLTKEEIAYLSEHRDEYPDVEIVEESIRQYSQERVAAQLVGYMAKMKGAKQNLDFYKKINEDQSDPALKYLDTEDVGYDGIELMYQKELRGLNGYKSYQIDSMSRIVGDMKLTKPVKGQNLYLTINRKVQLTAQQAILDQIATTRASTAKTLKDAQPTTGYAVAIEVATGKVVAMASMPDYDTNVWQGGISQEELDAITPAMGNGAIREVFPPYADPKERSQHPTSLVPLGSTQKPLTILTGLMEKLITPSSTWNDPGYFQFGRDGQAEVQNAGRAYNGSLTPTKAIAKSSNAFMAKMVGDALYKREGKKSVDIWDQHMKQFGLGVKTGSGLPKESPGIVDYFNSATRDSYQSAMIYASFGQQGKYTALQLAQYAATLASHGKRMKPLLVDHTTDAEGNVVTTMKPQVLNEIKLPDSYWRTIENGMAQVKVEGFDNVRYDFYRKTGTSQQQGVGKRKFVENAVFISFAPQDHPKLAVAVIVPDGGYGGWGAAPIARKIFDAYDAEVGLTDAGPRPPLAANAAIDMTQQP</sequence>
<keyword evidence="10" id="KW-0961">Cell wall biogenesis/degradation</keyword>
<dbReference type="EMBL" id="JAGRPV010000001">
    <property type="protein sequence ID" value="MDI4644254.1"/>
    <property type="molecule type" value="Genomic_DNA"/>
</dbReference>
<accession>A0ABT6TBN9</accession>
<evidence type="ECO:0000256" key="4">
    <source>
        <dbReference type="ARBA" id="ARBA00022475"/>
    </source>
</evidence>
<evidence type="ECO:0000256" key="1">
    <source>
        <dbReference type="ARBA" id="ARBA00004167"/>
    </source>
</evidence>
<evidence type="ECO:0000259" key="13">
    <source>
        <dbReference type="Pfam" id="PF03717"/>
    </source>
</evidence>
<comment type="caution">
    <text evidence="14">The sequence shown here is derived from an EMBL/GenBank/DDBJ whole genome shotgun (WGS) entry which is preliminary data.</text>
</comment>
<dbReference type="InterPro" id="IPR050515">
    <property type="entry name" value="Beta-lactam/transpept"/>
</dbReference>
<keyword evidence="7" id="KW-0573">Peptidoglycan synthesis</keyword>
<keyword evidence="8 11" id="KW-1133">Transmembrane helix</keyword>
<feature type="domain" description="Penicillin-binding protein transpeptidase" evidence="12">
    <location>
        <begin position="313"/>
        <end position="652"/>
    </location>
</feature>
<evidence type="ECO:0000256" key="3">
    <source>
        <dbReference type="ARBA" id="ARBA00007171"/>
    </source>
</evidence>
<dbReference type="Pfam" id="PF00905">
    <property type="entry name" value="Transpeptidase"/>
    <property type="match status" value="1"/>
</dbReference>
<dbReference type="InterPro" id="IPR001460">
    <property type="entry name" value="PCN-bd_Tpept"/>
</dbReference>
<proteinExistence type="inferred from homology"/>
<evidence type="ECO:0000256" key="2">
    <source>
        <dbReference type="ARBA" id="ARBA00004236"/>
    </source>
</evidence>
<keyword evidence="15" id="KW-1185">Reference proteome</keyword>
<dbReference type="RefSeq" id="WP_282907268.1">
    <property type="nucleotide sequence ID" value="NZ_JAGRPV010000001.1"/>
</dbReference>
<feature type="transmembrane region" description="Helical" evidence="11">
    <location>
        <begin position="21"/>
        <end position="45"/>
    </location>
</feature>
<evidence type="ECO:0000256" key="10">
    <source>
        <dbReference type="ARBA" id="ARBA00023316"/>
    </source>
</evidence>
<dbReference type="InterPro" id="IPR012338">
    <property type="entry name" value="Beta-lactam/transpept-like"/>
</dbReference>
<dbReference type="InterPro" id="IPR005311">
    <property type="entry name" value="PBP_dimer"/>
</dbReference>
<reference evidence="14" key="1">
    <citation type="submission" date="2023-04" db="EMBL/GenBank/DDBJ databases">
        <title>Comparative genomic analysis of Cohnella hashimotonis sp. nov., isolated from the International Space Station.</title>
        <authorList>
            <person name="Venkateswaran K."/>
            <person name="Simpson A."/>
        </authorList>
    </citation>
    <scope>NUCLEOTIDE SEQUENCE</scope>
    <source>
        <strain evidence="14">F6_2S_P_1</strain>
    </source>
</reference>
<evidence type="ECO:0000256" key="9">
    <source>
        <dbReference type="ARBA" id="ARBA00023136"/>
    </source>
</evidence>
<gene>
    <name evidence="14" type="ORF">KB449_04740</name>
</gene>
<dbReference type="InterPro" id="IPR036138">
    <property type="entry name" value="PBP_dimer_sf"/>
</dbReference>
<feature type="domain" description="Penicillin-binding protein dimerisation" evidence="13">
    <location>
        <begin position="68"/>
        <end position="261"/>
    </location>
</feature>
<dbReference type="PANTHER" id="PTHR30627">
    <property type="entry name" value="PEPTIDOGLYCAN D,D-TRANSPEPTIDASE"/>
    <property type="match status" value="1"/>
</dbReference>
<evidence type="ECO:0000313" key="15">
    <source>
        <dbReference type="Proteomes" id="UP001161691"/>
    </source>
</evidence>
<dbReference type="SUPFAM" id="SSF56601">
    <property type="entry name" value="beta-lactamase/transpeptidase-like"/>
    <property type="match status" value="1"/>
</dbReference>
<evidence type="ECO:0000259" key="12">
    <source>
        <dbReference type="Pfam" id="PF00905"/>
    </source>
</evidence>
<comment type="similarity">
    <text evidence="3">Belongs to the transpeptidase family.</text>
</comment>
<evidence type="ECO:0000256" key="7">
    <source>
        <dbReference type="ARBA" id="ARBA00022984"/>
    </source>
</evidence>
<dbReference type="Gene3D" id="3.40.710.10">
    <property type="entry name" value="DD-peptidase/beta-lactamase superfamily"/>
    <property type="match status" value="1"/>
</dbReference>
<evidence type="ECO:0000256" key="6">
    <source>
        <dbReference type="ARBA" id="ARBA00022960"/>
    </source>
</evidence>
<dbReference type="Proteomes" id="UP001161691">
    <property type="component" value="Unassembled WGS sequence"/>
</dbReference>
<keyword evidence="9 11" id="KW-0472">Membrane</keyword>
<name>A0ABT6TBN9_9BACL</name>
<protein>
    <submittedName>
        <fullName evidence="14">Penicillin-binding transpeptidase domain-containing protein</fullName>
    </submittedName>
</protein>
<keyword evidence="6" id="KW-0133">Cell shape</keyword>
<comment type="subcellular location">
    <subcellularLocation>
        <location evidence="2">Cell membrane</location>
    </subcellularLocation>
    <subcellularLocation>
        <location evidence="1">Membrane</location>
        <topology evidence="1">Single-pass membrane protein</topology>
    </subcellularLocation>
</comment>
<dbReference type="Gene3D" id="3.90.1310.10">
    <property type="entry name" value="Penicillin-binding protein 2a (Domain 2)"/>
    <property type="match status" value="1"/>
</dbReference>
<evidence type="ECO:0000256" key="8">
    <source>
        <dbReference type="ARBA" id="ARBA00022989"/>
    </source>
</evidence>
<dbReference type="Pfam" id="PF03717">
    <property type="entry name" value="PBP_dimer"/>
    <property type="match status" value="1"/>
</dbReference>
<organism evidence="14 15">
    <name type="scientific">Cohnella hashimotonis</name>
    <dbReference type="NCBI Taxonomy" id="2826895"/>
    <lineage>
        <taxon>Bacteria</taxon>
        <taxon>Bacillati</taxon>
        <taxon>Bacillota</taxon>
        <taxon>Bacilli</taxon>
        <taxon>Bacillales</taxon>
        <taxon>Paenibacillaceae</taxon>
        <taxon>Cohnella</taxon>
    </lineage>
</organism>
<evidence type="ECO:0000313" key="14">
    <source>
        <dbReference type="EMBL" id="MDI4644254.1"/>
    </source>
</evidence>
<evidence type="ECO:0000256" key="5">
    <source>
        <dbReference type="ARBA" id="ARBA00022692"/>
    </source>
</evidence>
<evidence type="ECO:0000256" key="11">
    <source>
        <dbReference type="SAM" id="Phobius"/>
    </source>
</evidence>
<dbReference type="PANTHER" id="PTHR30627:SF2">
    <property type="entry name" value="PEPTIDOGLYCAN D,D-TRANSPEPTIDASE MRDA"/>
    <property type="match status" value="1"/>
</dbReference>